<dbReference type="Proteomes" id="UP000321617">
    <property type="component" value="Unassembled WGS sequence"/>
</dbReference>
<evidence type="ECO:0000313" key="2">
    <source>
        <dbReference type="EMBL" id="TWJ16375.1"/>
    </source>
</evidence>
<keyword evidence="2" id="KW-0808">Transferase</keyword>
<dbReference type="Pfam" id="PF13302">
    <property type="entry name" value="Acetyltransf_3"/>
    <property type="match status" value="1"/>
</dbReference>
<feature type="domain" description="N-acetyltransferase" evidence="1">
    <location>
        <begin position="9"/>
        <end position="144"/>
    </location>
</feature>
<keyword evidence="3" id="KW-1185">Reference proteome</keyword>
<evidence type="ECO:0000313" key="3">
    <source>
        <dbReference type="Proteomes" id="UP000321617"/>
    </source>
</evidence>
<dbReference type="InterPro" id="IPR051908">
    <property type="entry name" value="Ribosomal_N-acetyltransferase"/>
</dbReference>
<dbReference type="InterPro" id="IPR016181">
    <property type="entry name" value="Acyl_CoA_acyltransferase"/>
</dbReference>
<dbReference type="SUPFAM" id="SSF55729">
    <property type="entry name" value="Acyl-CoA N-acyltransferases (Nat)"/>
    <property type="match status" value="1"/>
</dbReference>
<sequence length="194" mass="20898">MRFDRETPLILRPWRRGDVAAVRQAFATPDMAQQAAEPIVDDASANRWLDWACGLVSRDSGFAFAITAADDVPVGNIAVTGIDRHDCGWVSYWLASRARGCGVVADSLAALVPWVHDVAGVHRLELGHRVNNPASGGVAARAGFFSEGVEREKLCYGGERFDVESHARLATDPRVTPRRDVCVVAPGDGNFASA</sequence>
<dbReference type="OrthoDB" id="2061990at2"/>
<comment type="caution">
    <text evidence="2">The sequence shown here is derived from an EMBL/GenBank/DDBJ whole genome shotgun (WGS) entry which is preliminary data.</text>
</comment>
<gene>
    <name evidence="2" type="ORF">LX16_2104</name>
</gene>
<dbReference type="PANTHER" id="PTHR43441:SF10">
    <property type="entry name" value="ACETYLTRANSFERASE"/>
    <property type="match status" value="1"/>
</dbReference>
<protein>
    <submittedName>
        <fullName evidence="2">RimJ/RimL family protein N-acetyltransferase</fullName>
    </submittedName>
</protein>
<accession>A0A562VES8</accession>
<reference evidence="2 3" key="1">
    <citation type="journal article" date="2013" name="Stand. Genomic Sci.">
        <title>Genomic Encyclopedia of Type Strains, Phase I: The one thousand microbial genomes (KMG-I) project.</title>
        <authorList>
            <person name="Kyrpides N.C."/>
            <person name="Woyke T."/>
            <person name="Eisen J.A."/>
            <person name="Garrity G."/>
            <person name="Lilburn T.G."/>
            <person name="Beck B.J."/>
            <person name="Whitman W.B."/>
            <person name="Hugenholtz P."/>
            <person name="Klenk H.P."/>
        </authorList>
    </citation>
    <scope>NUCLEOTIDE SEQUENCE [LARGE SCALE GENOMIC DNA]</scope>
    <source>
        <strain evidence="2 3">DSM 45044</strain>
    </source>
</reference>
<dbReference type="PANTHER" id="PTHR43441">
    <property type="entry name" value="RIBOSOMAL-PROTEIN-SERINE ACETYLTRANSFERASE"/>
    <property type="match status" value="1"/>
</dbReference>
<dbReference type="Gene3D" id="3.40.630.30">
    <property type="match status" value="1"/>
</dbReference>
<organism evidence="2 3">
    <name type="scientific">Stackebrandtia albiflava</name>
    <dbReference type="NCBI Taxonomy" id="406432"/>
    <lineage>
        <taxon>Bacteria</taxon>
        <taxon>Bacillati</taxon>
        <taxon>Actinomycetota</taxon>
        <taxon>Actinomycetes</taxon>
        <taxon>Glycomycetales</taxon>
        <taxon>Glycomycetaceae</taxon>
        <taxon>Stackebrandtia</taxon>
    </lineage>
</organism>
<dbReference type="GO" id="GO:0008999">
    <property type="term" value="F:protein-N-terminal-alanine acetyltransferase activity"/>
    <property type="evidence" value="ECO:0007669"/>
    <property type="project" value="TreeGrafter"/>
</dbReference>
<evidence type="ECO:0000259" key="1">
    <source>
        <dbReference type="Pfam" id="PF13302"/>
    </source>
</evidence>
<name>A0A562VES8_9ACTN</name>
<dbReference type="GO" id="GO:1990189">
    <property type="term" value="F:protein N-terminal-serine acetyltransferase activity"/>
    <property type="evidence" value="ECO:0007669"/>
    <property type="project" value="TreeGrafter"/>
</dbReference>
<dbReference type="AlphaFoldDB" id="A0A562VES8"/>
<dbReference type="InterPro" id="IPR000182">
    <property type="entry name" value="GNAT_dom"/>
</dbReference>
<dbReference type="EMBL" id="VLLL01000005">
    <property type="protein sequence ID" value="TWJ16375.1"/>
    <property type="molecule type" value="Genomic_DNA"/>
</dbReference>
<dbReference type="GO" id="GO:0005737">
    <property type="term" value="C:cytoplasm"/>
    <property type="evidence" value="ECO:0007669"/>
    <property type="project" value="TreeGrafter"/>
</dbReference>
<proteinExistence type="predicted"/>